<proteinExistence type="predicted"/>
<dbReference type="SUPFAM" id="SSF46938">
    <property type="entry name" value="CRAL/TRIO N-terminal domain"/>
    <property type="match status" value="1"/>
</dbReference>
<dbReference type="OMA" id="INRTNGY"/>
<gene>
    <name evidence="3" type="ORF">Ocin01_10162</name>
</gene>
<dbReference type="EMBL" id="LJIJ01000532">
    <property type="protein sequence ID" value="ODM96511.1"/>
    <property type="molecule type" value="Genomic_DNA"/>
</dbReference>
<sequence>MDKDMDKKDQECLKRLHEKISEDKDEKFKSSIGRFDDEFLLRFVRGRKQNVEKAFKTLKNHIYVKDVLYKDLFDRLNANEVKHVLNHPLVTHPLKRRDAQGRFVGVFTFGQWDTNKITAEEIILTWILQAEALWTDVDIQRNGMVLVSVTRDFGMKHAKYACNLKLLRLIYHVFLDCYPIRIKGVHYVDNPTLFEFALKLNLSFLSAKLRSRVVSHHSSDWSTLHKYLDPNILPKSLGGNLTAEEAIDIDMNRKLLAKENLELDFKNHKGDALYIMTSSSNENSSRRTYSSPYLAFLRENTRSHYRPKPGQSQNKNNYSNPTLNNRFQRHMGVPPRGSRSAPPNYQSVHPEIQDYYDRRAELQKEVHKTLLKSKLDRLIEYQEQLAKEINDLEHGCGDVGIQATKQPKPPNQSSSNSKLKQFRVLGGCQGNLSYKIHRKPDKNGKVRSFSLEVDVRGFRTENIEVKTED</sequence>
<dbReference type="GO" id="GO:1902936">
    <property type="term" value="F:phosphatidylinositol bisphosphate binding"/>
    <property type="evidence" value="ECO:0007669"/>
    <property type="project" value="TreeGrafter"/>
</dbReference>
<dbReference type="InterPro" id="IPR011074">
    <property type="entry name" value="CRAL/TRIO_N_dom"/>
</dbReference>
<name>A0A1D2MUC9_ORCCI</name>
<dbReference type="SUPFAM" id="SSF52087">
    <property type="entry name" value="CRAL/TRIO domain"/>
    <property type="match status" value="1"/>
</dbReference>
<evidence type="ECO:0000259" key="2">
    <source>
        <dbReference type="PROSITE" id="PS50191"/>
    </source>
</evidence>
<dbReference type="PROSITE" id="PS50191">
    <property type="entry name" value="CRAL_TRIO"/>
    <property type="match status" value="1"/>
</dbReference>
<dbReference type="CDD" id="cd00170">
    <property type="entry name" value="SEC14"/>
    <property type="match status" value="1"/>
</dbReference>
<dbReference type="Gene3D" id="3.40.525.10">
    <property type="entry name" value="CRAL-TRIO lipid binding domain"/>
    <property type="match status" value="1"/>
</dbReference>
<dbReference type="SMART" id="SM01100">
    <property type="entry name" value="CRAL_TRIO_N"/>
    <property type="match status" value="1"/>
</dbReference>
<reference evidence="3 4" key="1">
    <citation type="journal article" date="2016" name="Genome Biol. Evol.">
        <title>Gene Family Evolution Reflects Adaptation to Soil Environmental Stressors in the Genome of the Collembolan Orchesella cincta.</title>
        <authorList>
            <person name="Faddeeva-Vakhrusheva A."/>
            <person name="Derks M.F."/>
            <person name="Anvar S.Y."/>
            <person name="Agamennone V."/>
            <person name="Suring W."/>
            <person name="Smit S."/>
            <person name="van Straalen N.M."/>
            <person name="Roelofs D."/>
        </authorList>
    </citation>
    <scope>NUCLEOTIDE SEQUENCE [LARGE SCALE GENOMIC DNA]</scope>
    <source>
        <tissue evidence="3">Mixed pool</tissue>
    </source>
</reference>
<dbReference type="PANTHER" id="PTHR10174:SF208">
    <property type="entry name" value="CRAL-TRIO DOMAIN-CONTAINING PROTEIN DDB_G0278031"/>
    <property type="match status" value="1"/>
</dbReference>
<dbReference type="InterPro" id="IPR001251">
    <property type="entry name" value="CRAL-TRIO_dom"/>
</dbReference>
<feature type="region of interest" description="Disordered" evidence="1">
    <location>
        <begin position="303"/>
        <end position="347"/>
    </location>
</feature>
<organism evidence="3 4">
    <name type="scientific">Orchesella cincta</name>
    <name type="common">Springtail</name>
    <name type="synonym">Podura cincta</name>
    <dbReference type="NCBI Taxonomy" id="48709"/>
    <lineage>
        <taxon>Eukaryota</taxon>
        <taxon>Metazoa</taxon>
        <taxon>Ecdysozoa</taxon>
        <taxon>Arthropoda</taxon>
        <taxon>Hexapoda</taxon>
        <taxon>Collembola</taxon>
        <taxon>Entomobryomorpha</taxon>
        <taxon>Entomobryoidea</taxon>
        <taxon>Orchesellidae</taxon>
        <taxon>Orchesellinae</taxon>
        <taxon>Orchesella</taxon>
    </lineage>
</organism>
<protein>
    <submittedName>
        <fullName evidence="3">Retinaldehyde-binding protein 1</fullName>
    </submittedName>
</protein>
<comment type="caution">
    <text evidence="3">The sequence shown here is derived from an EMBL/GenBank/DDBJ whole genome shotgun (WGS) entry which is preliminary data.</text>
</comment>
<dbReference type="Gene3D" id="1.10.8.20">
    <property type="entry name" value="N-terminal domain of phosphatidylinositol transfer protein sec14p"/>
    <property type="match status" value="1"/>
</dbReference>
<dbReference type="InterPro" id="IPR036865">
    <property type="entry name" value="CRAL-TRIO_dom_sf"/>
</dbReference>
<keyword evidence="4" id="KW-1185">Reference proteome</keyword>
<dbReference type="Gene3D" id="1.20.5.1200">
    <property type="entry name" value="Alpha-tocopherol transfer"/>
    <property type="match status" value="1"/>
</dbReference>
<dbReference type="SMART" id="SM00516">
    <property type="entry name" value="SEC14"/>
    <property type="match status" value="1"/>
</dbReference>
<dbReference type="PANTHER" id="PTHR10174">
    <property type="entry name" value="ALPHA-TOCOPHEROL TRANSFER PROTEIN-RELATED"/>
    <property type="match status" value="1"/>
</dbReference>
<evidence type="ECO:0000313" key="4">
    <source>
        <dbReference type="Proteomes" id="UP000094527"/>
    </source>
</evidence>
<feature type="domain" description="CRAL-TRIO" evidence="2">
    <location>
        <begin position="97"/>
        <end position="245"/>
    </location>
</feature>
<dbReference type="GO" id="GO:0016020">
    <property type="term" value="C:membrane"/>
    <property type="evidence" value="ECO:0007669"/>
    <property type="project" value="TreeGrafter"/>
</dbReference>
<evidence type="ECO:0000256" key="1">
    <source>
        <dbReference type="SAM" id="MobiDB-lite"/>
    </source>
</evidence>
<dbReference type="InterPro" id="IPR036273">
    <property type="entry name" value="CRAL/TRIO_N_dom_sf"/>
</dbReference>
<dbReference type="Proteomes" id="UP000094527">
    <property type="component" value="Unassembled WGS sequence"/>
</dbReference>
<dbReference type="PRINTS" id="PR00180">
    <property type="entry name" value="CRETINALDHBP"/>
</dbReference>
<dbReference type="Pfam" id="PF00650">
    <property type="entry name" value="CRAL_TRIO"/>
    <property type="match status" value="1"/>
</dbReference>
<feature type="compositionally biased region" description="Polar residues" evidence="1">
    <location>
        <begin position="310"/>
        <end position="326"/>
    </location>
</feature>
<evidence type="ECO:0000313" key="3">
    <source>
        <dbReference type="EMBL" id="ODM96511.1"/>
    </source>
</evidence>
<accession>A0A1D2MUC9</accession>
<dbReference type="Pfam" id="PF03765">
    <property type="entry name" value="CRAL_TRIO_N"/>
    <property type="match status" value="1"/>
</dbReference>
<dbReference type="OrthoDB" id="75724at2759"/>
<dbReference type="AlphaFoldDB" id="A0A1D2MUC9"/>
<dbReference type="STRING" id="48709.A0A1D2MUC9"/>